<reference evidence="8 9" key="1">
    <citation type="submission" date="2024-09" db="EMBL/GenBank/DDBJ databases">
        <authorList>
            <person name="Lee S.D."/>
        </authorList>
    </citation>
    <scope>NUCLEOTIDE SEQUENCE [LARGE SCALE GENOMIC DNA]</scope>
    <source>
        <strain evidence="8 9">N1-3</strain>
    </source>
</reference>
<evidence type="ECO:0000256" key="5">
    <source>
        <dbReference type="ARBA" id="ARBA00022842"/>
    </source>
</evidence>
<proteinExistence type="inferred from homology"/>
<gene>
    <name evidence="8" type="ORF">ACEZDB_34045</name>
</gene>
<dbReference type="Pfam" id="PF00348">
    <property type="entry name" value="polyprenyl_synt"/>
    <property type="match status" value="1"/>
</dbReference>
<dbReference type="GO" id="GO:0016740">
    <property type="term" value="F:transferase activity"/>
    <property type="evidence" value="ECO:0007669"/>
    <property type="project" value="UniProtKB-KW"/>
</dbReference>
<dbReference type="SFLD" id="SFLDS00005">
    <property type="entry name" value="Isoprenoid_Synthase_Type_I"/>
    <property type="match status" value="1"/>
</dbReference>
<evidence type="ECO:0000256" key="7">
    <source>
        <dbReference type="SAM" id="MobiDB-lite"/>
    </source>
</evidence>
<evidence type="ECO:0000313" key="9">
    <source>
        <dbReference type="Proteomes" id="UP001592530"/>
    </source>
</evidence>
<evidence type="ECO:0000256" key="6">
    <source>
        <dbReference type="RuleBase" id="RU004466"/>
    </source>
</evidence>
<comment type="similarity">
    <text evidence="2 6">Belongs to the FPP/GGPP synthase family.</text>
</comment>
<dbReference type="InterPro" id="IPR000092">
    <property type="entry name" value="Polyprenyl_synt"/>
</dbReference>
<dbReference type="SUPFAM" id="SSF48576">
    <property type="entry name" value="Terpenoid synthases"/>
    <property type="match status" value="1"/>
</dbReference>
<dbReference type="InterPro" id="IPR033749">
    <property type="entry name" value="Polyprenyl_synt_CS"/>
</dbReference>
<evidence type="ECO:0000256" key="4">
    <source>
        <dbReference type="ARBA" id="ARBA00022723"/>
    </source>
</evidence>
<sequence>MGEALSTSGAEKLAERAAPAWPPQACPRSDDLESGVPGHQAGVSLPQGPFGAAAATEVRLGRYLSERRAELAALDAEADALLGEPLAALALRGGRRIRACFVWLGWLAAGSPPERAEPAALAAAVELLQLCALVHDDIMDASRTRRGALSLHEQFAAHHRAHALSGDPVRYGQARALLAGDLALLWAEDLYRQASSDLAGRAATDAVWRAMRTEMVAGQNLDLVLQAEQSSSTAAALRVAELKTARYSIERPLHLGATAAGADAEAVLALRAFGRRVGVAFQLRDDLLGVFGDPARTGKPCGDDLREGKRTFLLNLAVQRASLRGDEKARKVLHECVGSPGMTDRDIDRIREALVSLGAPQAVEQRIMRLVDEGVAHLSTAAVPHDVSLALADLARQVAAG</sequence>
<dbReference type="PROSITE" id="PS00723">
    <property type="entry name" value="POLYPRENYL_SYNTHASE_1"/>
    <property type="match status" value="1"/>
</dbReference>
<evidence type="ECO:0000256" key="2">
    <source>
        <dbReference type="ARBA" id="ARBA00006706"/>
    </source>
</evidence>
<organism evidence="8 9">
    <name type="scientific">Streptacidiphilus alkalitolerans</name>
    <dbReference type="NCBI Taxonomy" id="3342712"/>
    <lineage>
        <taxon>Bacteria</taxon>
        <taxon>Bacillati</taxon>
        <taxon>Actinomycetota</taxon>
        <taxon>Actinomycetes</taxon>
        <taxon>Kitasatosporales</taxon>
        <taxon>Streptomycetaceae</taxon>
        <taxon>Streptacidiphilus</taxon>
    </lineage>
</organism>
<feature type="region of interest" description="Disordered" evidence="7">
    <location>
        <begin position="1"/>
        <end position="40"/>
    </location>
</feature>
<dbReference type="EMBL" id="JBHEZY010000021">
    <property type="protein sequence ID" value="MFC1435671.1"/>
    <property type="molecule type" value="Genomic_DNA"/>
</dbReference>
<dbReference type="EC" id="2.5.1.-" evidence="8"/>
<dbReference type="Gene3D" id="1.10.600.10">
    <property type="entry name" value="Farnesyl Diphosphate Synthase"/>
    <property type="match status" value="1"/>
</dbReference>
<dbReference type="PROSITE" id="PS00444">
    <property type="entry name" value="POLYPRENYL_SYNTHASE_2"/>
    <property type="match status" value="1"/>
</dbReference>
<keyword evidence="4" id="KW-0479">Metal-binding</keyword>
<comment type="cofactor">
    <cofactor evidence="1">
        <name>Mg(2+)</name>
        <dbReference type="ChEBI" id="CHEBI:18420"/>
    </cofactor>
</comment>
<name>A0ABV6XBM9_9ACTN</name>
<dbReference type="InterPro" id="IPR008949">
    <property type="entry name" value="Isoprenoid_synthase_dom_sf"/>
</dbReference>
<dbReference type="PANTHER" id="PTHR12001:SF85">
    <property type="entry name" value="SHORT CHAIN ISOPRENYL DIPHOSPHATE SYNTHASE"/>
    <property type="match status" value="1"/>
</dbReference>
<dbReference type="RefSeq" id="WP_380559000.1">
    <property type="nucleotide sequence ID" value="NZ_JBHEZY010000021.1"/>
</dbReference>
<dbReference type="PANTHER" id="PTHR12001">
    <property type="entry name" value="GERANYLGERANYL PYROPHOSPHATE SYNTHASE"/>
    <property type="match status" value="1"/>
</dbReference>
<evidence type="ECO:0000256" key="3">
    <source>
        <dbReference type="ARBA" id="ARBA00022679"/>
    </source>
</evidence>
<keyword evidence="3 6" id="KW-0808">Transferase</keyword>
<comment type="caution">
    <text evidence="8">The sequence shown here is derived from an EMBL/GenBank/DDBJ whole genome shotgun (WGS) entry which is preliminary data.</text>
</comment>
<accession>A0ABV6XBM9</accession>
<keyword evidence="5" id="KW-0460">Magnesium</keyword>
<dbReference type="Proteomes" id="UP001592530">
    <property type="component" value="Unassembled WGS sequence"/>
</dbReference>
<evidence type="ECO:0000313" key="8">
    <source>
        <dbReference type="EMBL" id="MFC1435671.1"/>
    </source>
</evidence>
<protein>
    <submittedName>
        <fullName evidence="8">Polyprenyl synthetase family protein</fullName>
        <ecNumber evidence="8">2.5.1.-</ecNumber>
    </submittedName>
</protein>
<evidence type="ECO:0000256" key="1">
    <source>
        <dbReference type="ARBA" id="ARBA00001946"/>
    </source>
</evidence>